<proteinExistence type="predicted"/>
<name>A0A9P4WUG8_9PLEO</name>
<reference evidence="2" key="1">
    <citation type="submission" date="2019-04" db="EMBL/GenBank/DDBJ databases">
        <title>Sequencing of skin fungus with MAO and IRED activity.</title>
        <authorList>
            <person name="Marsaioli A.J."/>
            <person name="Bonatto J.M.C."/>
            <person name="Reis Junior O."/>
        </authorList>
    </citation>
    <scope>NUCLEOTIDE SEQUENCE</scope>
    <source>
        <strain evidence="2">28M1</strain>
    </source>
</reference>
<dbReference type="Proteomes" id="UP000758155">
    <property type="component" value="Unassembled WGS sequence"/>
</dbReference>
<dbReference type="EMBL" id="SWKV01000016">
    <property type="protein sequence ID" value="KAF3042339.1"/>
    <property type="molecule type" value="Genomic_DNA"/>
</dbReference>
<evidence type="ECO:0000313" key="3">
    <source>
        <dbReference type="Proteomes" id="UP000758155"/>
    </source>
</evidence>
<feature type="region of interest" description="Disordered" evidence="1">
    <location>
        <begin position="313"/>
        <end position="386"/>
    </location>
</feature>
<keyword evidence="3" id="KW-1185">Reference proteome</keyword>
<evidence type="ECO:0000313" key="2">
    <source>
        <dbReference type="EMBL" id="KAF3042339.1"/>
    </source>
</evidence>
<evidence type="ECO:0000256" key="1">
    <source>
        <dbReference type="SAM" id="MobiDB-lite"/>
    </source>
</evidence>
<organism evidence="2 3">
    <name type="scientific">Didymella heteroderae</name>
    <dbReference type="NCBI Taxonomy" id="1769908"/>
    <lineage>
        <taxon>Eukaryota</taxon>
        <taxon>Fungi</taxon>
        <taxon>Dikarya</taxon>
        <taxon>Ascomycota</taxon>
        <taxon>Pezizomycotina</taxon>
        <taxon>Dothideomycetes</taxon>
        <taxon>Pleosporomycetidae</taxon>
        <taxon>Pleosporales</taxon>
        <taxon>Pleosporineae</taxon>
        <taxon>Didymellaceae</taxon>
        <taxon>Didymella</taxon>
    </lineage>
</organism>
<accession>A0A9P4WUG8</accession>
<feature type="compositionally biased region" description="Basic and acidic residues" evidence="1">
    <location>
        <begin position="354"/>
        <end position="372"/>
    </location>
</feature>
<sequence length="450" mass="49863">MAPTIKQLQRSNIRVKMGNGVTQRVRPIDKLNKSVRRYLPPAGAYYDQSILAEAASAFDTDKKLTSPIPTAESTSAMFFSQSVYGARPRQTGTLRGPDGNADAKPPTIKTEEASSPLEDSSEADGRQSCIPLMEDPLTMRLLIHHRDERRVSPTSNHTAVPSTLVPSLSANVKYTAALKYPVERYLPPSGPYYDQCTFASVMHQGFRKNKKWCASCWMPRHGRQGSCLDRCSTCSTKQHTGKVCPQLYCDARWYRNRGVPDPMLVDPGLQIRPDLPELATLSQIGVLQPSNVFEDLIIPIMTHPVCRKFYGNGPGPKPVTKRRAVDEARTKPSMVTTKTADTDPTRPVQLRHMRSSEAAEASHDLHSDRANVDKPSSNNISTAPAPIGDIREISTSVDAAVACEELIRGLEAKVLCLEEEVLVHKRSGIEKDRRIRALEGENQRLRRGEG</sequence>
<gene>
    <name evidence="2" type="ORF">E8E12_003083</name>
</gene>
<dbReference type="OrthoDB" id="3692530at2759"/>
<protein>
    <submittedName>
        <fullName evidence="2">Uncharacterized protein</fullName>
    </submittedName>
</protein>
<comment type="caution">
    <text evidence="2">The sequence shown here is derived from an EMBL/GenBank/DDBJ whole genome shotgun (WGS) entry which is preliminary data.</text>
</comment>
<feature type="region of interest" description="Disordered" evidence="1">
    <location>
        <begin position="87"/>
        <end position="129"/>
    </location>
</feature>
<dbReference type="AlphaFoldDB" id="A0A9P4WUG8"/>